<feature type="domain" description="LXG" evidence="2">
    <location>
        <begin position="1"/>
        <end position="237"/>
    </location>
</feature>
<evidence type="ECO:0000256" key="1">
    <source>
        <dbReference type="ARBA" id="ARBA00034117"/>
    </source>
</evidence>
<dbReference type="OrthoDB" id="2234398at2"/>
<organism evidence="3 4">
    <name type="scientific">Vagococcus salmoninarum</name>
    <dbReference type="NCBI Taxonomy" id="2739"/>
    <lineage>
        <taxon>Bacteria</taxon>
        <taxon>Bacillati</taxon>
        <taxon>Bacillota</taxon>
        <taxon>Bacilli</taxon>
        <taxon>Lactobacillales</taxon>
        <taxon>Enterococcaceae</taxon>
        <taxon>Vagococcus</taxon>
    </lineage>
</organism>
<dbReference type="EMBL" id="NGJU01000009">
    <property type="protein sequence ID" value="RST95780.1"/>
    <property type="molecule type" value="Genomic_DNA"/>
</dbReference>
<keyword evidence="4" id="KW-1185">Reference proteome</keyword>
<dbReference type="AlphaFoldDB" id="A0A429ZPY6"/>
<dbReference type="Pfam" id="PF04740">
    <property type="entry name" value="LXG"/>
    <property type="match status" value="1"/>
</dbReference>
<dbReference type="InterPro" id="IPR006829">
    <property type="entry name" value="LXG_dom"/>
</dbReference>
<comment type="caution">
    <text evidence="3">The sequence shown here is derived from an EMBL/GenBank/DDBJ whole genome shotgun (WGS) entry which is preliminary data.</text>
</comment>
<dbReference type="PROSITE" id="PS51756">
    <property type="entry name" value="LXG"/>
    <property type="match status" value="1"/>
</dbReference>
<accession>A0A429ZPY6</accession>
<gene>
    <name evidence="3" type="ORF">CBF35_07380</name>
</gene>
<dbReference type="Proteomes" id="UP000287239">
    <property type="component" value="Unassembled WGS sequence"/>
</dbReference>
<evidence type="ECO:0000313" key="3">
    <source>
        <dbReference type="EMBL" id="RST95780.1"/>
    </source>
</evidence>
<evidence type="ECO:0000313" key="4">
    <source>
        <dbReference type="Proteomes" id="UP000287239"/>
    </source>
</evidence>
<sequence length="530" mass="56437">MGLVYSSSDSDSLISAIASNLATAESTVSDLKSGSQRLITAVNGRTLSGAAYKAGKGLFSELVLPTISRVSTSIEGIKNDLVKYTGANKAISSEGFLDEEKLITQLRLMKASKAALKALAKAAGNMAMNNPLPGVKELLRETQKKFEKMANSLQADIDKDLKKIKKLHDFSSQTNGLFSKSLDELSIAMQGVLVLNGTTVKSDGSYSLPGGTDKSWFSKIQPNAEKTLEQTANNAYLELYKQTEDLLKPMKGDKTDNIKRFEMLLKLYPASVVKKLLANDEFWMLADKLPSGGQTKLINGLVKYEAFGQAVAQGKWIPKIDTLGKAFENFNKFTNPIKTWVGESLKNSQFVQGAKELGVLKGLGKAATVATYVQLGVTFVSSGIDTYGKTGSIGKGVIGGGLDTLKSIGPLEGMTLGAAWGGVIGTAIPVPIIGTVSGVVAGAVIGGIVGGINSLGQFFVPDLYDSMKASAYEFYDEKAEKVKELANDIGKGVNQGLKTVKNVYQDVQNTGKSIGKAISSVNFSKIKFGW</sequence>
<comment type="similarity">
    <text evidence="1">In the N-terminal section; belongs to the LXG family.</text>
</comment>
<proteinExistence type="inferred from homology"/>
<reference evidence="3 4" key="1">
    <citation type="submission" date="2017-05" db="EMBL/GenBank/DDBJ databases">
        <title>Vagococcus spp. assemblies.</title>
        <authorList>
            <person name="Gulvik C.A."/>
        </authorList>
    </citation>
    <scope>NUCLEOTIDE SEQUENCE [LARGE SCALE GENOMIC DNA]</scope>
    <source>
        <strain evidence="3 4">NCFB 2777</strain>
    </source>
</reference>
<protein>
    <recommendedName>
        <fullName evidence="2">LXG domain-containing protein</fullName>
    </recommendedName>
</protein>
<dbReference type="RefSeq" id="WP_126779633.1">
    <property type="nucleotide sequence ID" value="NZ_NGJU01000009.1"/>
</dbReference>
<dbReference type="GeneID" id="98568186"/>
<evidence type="ECO:0000259" key="2">
    <source>
        <dbReference type="PROSITE" id="PS51756"/>
    </source>
</evidence>
<name>A0A429ZPY6_9ENTE</name>